<evidence type="ECO:0008006" key="2">
    <source>
        <dbReference type="Google" id="ProtNLM"/>
    </source>
</evidence>
<dbReference type="EMBL" id="UINC01168846">
    <property type="protein sequence ID" value="SVD72086.1"/>
    <property type="molecule type" value="Genomic_DNA"/>
</dbReference>
<dbReference type="InterPro" id="IPR006549">
    <property type="entry name" value="HAD-SF_hydro_IIIA"/>
</dbReference>
<accession>A0A382XLT2</accession>
<dbReference type="AlphaFoldDB" id="A0A382XLT2"/>
<dbReference type="PANTHER" id="PTHR42891:SF1">
    <property type="entry name" value="D-GLYCERO-BETA-D-MANNO-HEPTOSE-1,7-BISPHOSPHATE 7-PHOSPHATASE"/>
    <property type="match status" value="1"/>
</dbReference>
<dbReference type="InterPro" id="IPR004446">
    <property type="entry name" value="Heptose_bisP_phosphatase"/>
</dbReference>
<dbReference type="InterPro" id="IPR036412">
    <property type="entry name" value="HAD-like_sf"/>
</dbReference>
<dbReference type="PANTHER" id="PTHR42891">
    <property type="entry name" value="D-GLYCERO-BETA-D-MANNO-HEPTOSE-1,7-BISPHOSPHATE 7-PHOSPHATASE"/>
    <property type="match status" value="1"/>
</dbReference>
<dbReference type="GO" id="GO:0016791">
    <property type="term" value="F:phosphatase activity"/>
    <property type="evidence" value="ECO:0007669"/>
    <property type="project" value="InterPro"/>
</dbReference>
<dbReference type="NCBIfam" id="TIGR01662">
    <property type="entry name" value="HAD-SF-IIIA"/>
    <property type="match status" value="1"/>
</dbReference>
<name>A0A382XLT2_9ZZZZ</name>
<dbReference type="SUPFAM" id="SSF56784">
    <property type="entry name" value="HAD-like"/>
    <property type="match status" value="1"/>
</dbReference>
<gene>
    <name evidence="1" type="ORF">METZ01_LOCUS424940</name>
</gene>
<evidence type="ECO:0000313" key="1">
    <source>
        <dbReference type="EMBL" id="SVD72086.1"/>
    </source>
</evidence>
<organism evidence="1">
    <name type="scientific">marine metagenome</name>
    <dbReference type="NCBI Taxonomy" id="408172"/>
    <lineage>
        <taxon>unclassified sequences</taxon>
        <taxon>metagenomes</taxon>
        <taxon>ecological metagenomes</taxon>
    </lineage>
</organism>
<proteinExistence type="predicted"/>
<feature type="non-terminal residue" evidence="1">
    <location>
        <position position="59"/>
    </location>
</feature>
<reference evidence="1" key="1">
    <citation type="submission" date="2018-05" db="EMBL/GenBank/DDBJ databases">
        <authorList>
            <person name="Lanie J.A."/>
            <person name="Ng W.-L."/>
            <person name="Kazmierczak K.M."/>
            <person name="Andrzejewski T.M."/>
            <person name="Davidsen T.M."/>
            <person name="Wayne K.J."/>
            <person name="Tettelin H."/>
            <person name="Glass J.I."/>
            <person name="Rusch D."/>
            <person name="Podicherti R."/>
            <person name="Tsui H.-C.T."/>
            <person name="Winkler M.E."/>
        </authorList>
    </citation>
    <scope>NUCLEOTIDE SEQUENCE</scope>
</reference>
<protein>
    <recommendedName>
        <fullName evidence="2">D,D-heptose 1,7-bisphosphate phosphatase</fullName>
    </recommendedName>
</protein>
<sequence>MKLIILDRDGVINEDSDDYIKSPDEWIPIPGSLESIGKLSQNGFRVVIITNQSGIGRKI</sequence>
<dbReference type="InterPro" id="IPR023214">
    <property type="entry name" value="HAD_sf"/>
</dbReference>
<dbReference type="Gene3D" id="3.40.50.1000">
    <property type="entry name" value="HAD superfamily/HAD-like"/>
    <property type="match status" value="1"/>
</dbReference>
<dbReference type="GO" id="GO:0005975">
    <property type="term" value="P:carbohydrate metabolic process"/>
    <property type="evidence" value="ECO:0007669"/>
    <property type="project" value="InterPro"/>
</dbReference>